<organism evidence="3 4">
    <name type="scientific">Pseudoduganella aquatica</name>
    <dbReference type="NCBI Taxonomy" id="2660641"/>
    <lineage>
        <taxon>Bacteria</taxon>
        <taxon>Pseudomonadati</taxon>
        <taxon>Pseudomonadota</taxon>
        <taxon>Betaproteobacteria</taxon>
        <taxon>Burkholderiales</taxon>
        <taxon>Oxalobacteraceae</taxon>
        <taxon>Telluria group</taxon>
        <taxon>Pseudoduganella</taxon>
    </lineage>
</organism>
<dbReference type="AlphaFoldDB" id="A0A7X4KKM0"/>
<dbReference type="PIRSF" id="PIRSF011409">
    <property type="entry name" value="HObutyrate_olig_hydrol"/>
    <property type="match status" value="1"/>
</dbReference>
<evidence type="ECO:0000256" key="2">
    <source>
        <dbReference type="SAM" id="SignalP"/>
    </source>
</evidence>
<name>A0A7X4KKM0_9BURK</name>
<dbReference type="GO" id="GO:0019605">
    <property type="term" value="P:butyrate metabolic process"/>
    <property type="evidence" value="ECO:0007669"/>
    <property type="project" value="InterPro"/>
</dbReference>
<evidence type="ECO:0000313" key="4">
    <source>
        <dbReference type="Proteomes" id="UP000450676"/>
    </source>
</evidence>
<dbReference type="Pfam" id="PF10605">
    <property type="entry name" value="3HBOH"/>
    <property type="match status" value="1"/>
</dbReference>
<accession>A0A7X4KKM0</accession>
<reference evidence="3 4" key="1">
    <citation type="submission" date="2019-12" db="EMBL/GenBank/DDBJ databases">
        <title>Novel species isolated from a subtropical stream in China.</title>
        <authorList>
            <person name="Lu H."/>
        </authorList>
    </citation>
    <scope>NUCLEOTIDE SEQUENCE [LARGE SCALE GENOMIC DNA]</scope>
    <source>
        <strain evidence="3 4">FT127W</strain>
    </source>
</reference>
<keyword evidence="1 3" id="KW-0378">Hydrolase</keyword>
<dbReference type="GO" id="GO:0047989">
    <property type="term" value="F:hydroxybutyrate-dimer hydrolase activity"/>
    <property type="evidence" value="ECO:0007669"/>
    <property type="project" value="InterPro"/>
</dbReference>
<dbReference type="GO" id="GO:0005615">
    <property type="term" value="C:extracellular space"/>
    <property type="evidence" value="ECO:0007669"/>
    <property type="project" value="InterPro"/>
</dbReference>
<gene>
    <name evidence="3" type="ORF">GTP77_00745</name>
</gene>
<dbReference type="InterPro" id="IPR016582">
    <property type="entry name" value="OHBut_olig_hydro_put"/>
</dbReference>
<proteinExistence type="predicted"/>
<feature type="chain" id="PRO_5030955713" evidence="2">
    <location>
        <begin position="23"/>
        <end position="691"/>
    </location>
</feature>
<dbReference type="RefSeq" id="WP_161070254.1">
    <property type="nucleotide sequence ID" value="NZ_WWCU01000001.1"/>
</dbReference>
<dbReference type="PROSITE" id="PS51257">
    <property type="entry name" value="PROKAR_LIPOPROTEIN"/>
    <property type="match status" value="1"/>
</dbReference>
<dbReference type="Proteomes" id="UP000450676">
    <property type="component" value="Unassembled WGS sequence"/>
</dbReference>
<keyword evidence="4" id="KW-1185">Reference proteome</keyword>
<dbReference type="EMBL" id="WWCU01000001">
    <property type="protein sequence ID" value="MYN05860.1"/>
    <property type="molecule type" value="Genomic_DNA"/>
</dbReference>
<protein>
    <submittedName>
        <fullName evidence="3">D-(-)-3-hydroxybutyrate oligomer hydrolase</fullName>
    </submittedName>
</protein>
<feature type="signal peptide" evidence="2">
    <location>
        <begin position="1"/>
        <end position="22"/>
    </location>
</feature>
<keyword evidence="2" id="KW-0732">Signal</keyword>
<evidence type="ECO:0000313" key="3">
    <source>
        <dbReference type="EMBL" id="MYN05860.1"/>
    </source>
</evidence>
<sequence length="691" mass="70460">MKNTIRIASKLTLIAAAVATLASCGDNSNTPEELNVLPSYLSAVSSISYDGSSDDLLTAGLGRTGLAAAAAPAYADPLKPTAAELRRNAIYANYRAVLDISANSGWGTMYGPNVSAAGVAGTGEGKVAGTEYIAYADDGTGKQNVTLLVQVPATFDPINPCIVTGTSSGSRGIYGAIGSAGEWGLKNNCAVAYADKGSGTGLYTFEDDSVNLQNGQRATRAAAGKSANFSPAYTEAERAAFAASNPGRVAFKHAHSQQNPEKDWGKITLQAVEFAYYVLNERYGQVASDGKSHLVRLTPKNSVAIASSISNGAGSALLAAEQDTKGLISAVAATEPQIQPKVATGYVVRLGGAAVPSQGKALFDYSTFAALYQPCLAEVASGGRCSALAAKGLLTGASLLDQQNDAKARLKAYGWNADAEVLQASHAGTNILVAVTYAYAYGKFSALDKVCGFTFAGVDATGAPAALTAAVKASSFATQNGIIGSVIYENSVGGAKAYNLGVSPSTNAADQSLDGFLCLRSLATGTNPVTGAALSGTLADQSARVKAGVAEVLASGNLKGKPAIIVAGRSDALIPVNHASRAYLGLNATAEGSASKLRYIEVTNANHFDSFANALPANVVPLHVYLFRALDAVYANLRNPTGAPLPPSQVVRTTTRASNAVPITVANLPPIAASAGNNAITVGNSTVDVPN</sequence>
<evidence type="ECO:0000256" key="1">
    <source>
        <dbReference type="ARBA" id="ARBA00022801"/>
    </source>
</evidence>
<comment type="caution">
    <text evidence="3">The sequence shown here is derived from an EMBL/GenBank/DDBJ whole genome shotgun (WGS) entry which is preliminary data.</text>
</comment>